<evidence type="ECO:0000313" key="2">
    <source>
        <dbReference type="Proteomes" id="UP000823775"/>
    </source>
</evidence>
<comment type="caution">
    <text evidence="1">The sequence shown here is derived from an EMBL/GenBank/DDBJ whole genome shotgun (WGS) entry which is preliminary data.</text>
</comment>
<reference evidence="1 2" key="1">
    <citation type="journal article" date="2021" name="BMC Genomics">
        <title>Datura genome reveals duplications of psychoactive alkaloid biosynthetic genes and high mutation rate following tissue culture.</title>
        <authorList>
            <person name="Rajewski A."/>
            <person name="Carter-House D."/>
            <person name="Stajich J."/>
            <person name="Litt A."/>
        </authorList>
    </citation>
    <scope>NUCLEOTIDE SEQUENCE [LARGE SCALE GENOMIC DNA]</scope>
    <source>
        <strain evidence="1">AR-01</strain>
    </source>
</reference>
<keyword evidence="2" id="KW-1185">Reference proteome</keyword>
<sequence length="150" mass="16437">MSAEQSTVPIDLSMQETFGHVGTSTTGMHAKDAACDTHMDGKKNPQANINKSLKKLGLTKEVGLRVGPKECSGPDPAAIIIQNKLPDLSQMQELDKLEHNDYHLQIEENTSDVMVVEDQGGEIMENQRLAVSPTQEEESWVVEDAVPLRA</sequence>
<dbReference type="Proteomes" id="UP000823775">
    <property type="component" value="Unassembled WGS sequence"/>
</dbReference>
<dbReference type="EMBL" id="JACEIK010005966">
    <property type="protein sequence ID" value="MCE0482533.1"/>
    <property type="molecule type" value="Genomic_DNA"/>
</dbReference>
<gene>
    <name evidence="1" type="ORF">HAX54_041362</name>
</gene>
<protein>
    <submittedName>
        <fullName evidence="1">Uncharacterized protein</fullName>
    </submittedName>
</protein>
<name>A0ABS8VUD0_DATST</name>
<accession>A0ABS8VUD0</accession>
<proteinExistence type="predicted"/>
<organism evidence="1 2">
    <name type="scientific">Datura stramonium</name>
    <name type="common">Jimsonweed</name>
    <name type="synonym">Common thornapple</name>
    <dbReference type="NCBI Taxonomy" id="4076"/>
    <lineage>
        <taxon>Eukaryota</taxon>
        <taxon>Viridiplantae</taxon>
        <taxon>Streptophyta</taxon>
        <taxon>Embryophyta</taxon>
        <taxon>Tracheophyta</taxon>
        <taxon>Spermatophyta</taxon>
        <taxon>Magnoliopsida</taxon>
        <taxon>eudicotyledons</taxon>
        <taxon>Gunneridae</taxon>
        <taxon>Pentapetalae</taxon>
        <taxon>asterids</taxon>
        <taxon>lamiids</taxon>
        <taxon>Solanales</taxon>
        <taxon>Solanaceae</taxon>
        <taxon>Solanoideae</taxon>
        <taxon>Datureae</taxon>
        <taxon>Datura</taxon>
    </lineage>
</organism>
<evidence type="ECO:0000313" key="1">
    <source>
        <dbReference type="EMBL" id="MCE0482533.1"/>
    </source>
</evidence>